<comment type="similarity">
    <text evidence="1">Belongs to the cytidine and deoxycytidylate deaminase family.</text>
</comment>
<dbReference type="EC" id="3.5.4.5" evidence="4"/>
<evidence type="ECO:0000259" key="3">
    <source>
        <dbReference type="PROSITE" id="PS51747"/>
    </source>
</evidence>
<evidence type="ECO:0000313" key="4">
    <source>
        <dbReference type="EMBL" id="MFC5518212.1"/>
    </source>
</evidence>
<comment type="caution">
    <text evidence="4">The sequence shown here is derived from an EMBL/GenBank/DDBJ whole genome shotgun (WGS) entry which is preliminary data.</text>
</comment>
<dbReference type="PROSITE" id="PS51747">
    <property type="entry name" value="CYT_DCMP_DEAMINASES_2"/>
    <property type="match status" value="2"/>
</dbReference>
<evidence type="ECO:0000313" key="5">
    <source>
        <dbReference type="Proteomes" id="UP001596150"/>
    </source>
</evidence>
<dbReference type="Pfam" id="PF00383">
    <property type="entry name" value="dCMP_cyt_deam_1"/>
    <property type="match status" value="1"/>
</dbReference>
<dbReference type="InterPro" id="IPR013171">
    <property type="entry name" value="Cyd/dCyd_deaminase_Zn-bd"/>
</dbReference>
<dbReference type="Pfam" id="PF08211">
    <property type="entry name" value="dCMP_cyt_deam_2"/>
    <property type="match status" value="1"/>
</dbReference>
<dbReference type="PANTHER" id="PTHR11644:SF2">
    <property type="entry name" value="CYTIDINE DEAMINASE"/>
    <property type="match status" value="1"/>
</dbReference>
<sequence>MNVVDRFRPDSAIGLRCQALLSEIAPGLNADVRAELAAIGDSRDGLVIPASVAANWIVRYGLADVHELMLQLVPFARGVARPPISHFTIGAVALERETGDLILGGNVEFPGANLGEAIHGEQFLSARAFSRGASIATIALEAAPPCGHCRQFLSEFKGGLDLDIITMQGHRIGLRDLLPWAFSPADLGEAGVTPVGQGGVRQQLAVVRSQIADTPALEAALLAAGRLAYVPYSRAPSAVALRSVDGEVITGAALENAAFNPSLGPLQVALVNWIAAGRAYEEIELAVLGGVENGAVDYSADLPNLLATVAPKASFKRVAWELVQGE</sequence>
<keyword evidence="4" id="KW-0378">Hydrolase</keyword>
<feature type="domain" description="CMP/dCMP-type deaminase" evidence="3">
    <location>
        <begin position="212"/>
        <end position="326"/>
    </location>
</feature>
<comment type="subunit">
    <text evidence="2">Homodimer.</text>
</comment>
<feature type="domain" description="CMP/dCMP-type deaminase" evidence="3">
    <location>
        <begin position="64"/>
        <end position="185"/>
    </location>
</feature>
<dbReference type="InterPro" id="IPR002125">
    <property type="entry name" value="CMP_dCMP_dom"/>
</dbReference>
<dbReference type="Gene3D" id="3.40.140.10">
    <property type="entry name" value="Cytidine Deaminase, domain 2"/>
    <property type="match status" value="2"/>
</dbReference>
<dbReference type="NCBIfam" id="NF006537">
    <property type="entry name" value="PRK09027.1"/>
    <property type="match status" value="1"/>
</dbReference>
<organism evidence="4 5">
    <name type="scientific">Kaistia terrae</name>
    <dbReference type="NCBI Taxonomy" id="537017"/>
    <lineage>
        <taxon>Bacteria</taxon>
        <taxon>Pseudomonadati</taxon>
        <taxon>Pseudomonadota</taxon>
        <taxon>Alphaproteobacteria</taxon>
        <taxon>Hyphomicrobiales</taxon>
        <taxon>Kaistiaceae</taxon>
        <taxon>Kaistia</taxon>
    </lineage>
</organism>
<proteinExistence type="inferred from homology"/>
<protein>
    <submittedName>
        <fullName evidence="4">Cytidine deaminase</fullName>
        <ecNumber evidence="4">3.5.4.5</ecNumber>
    </submittedName>
</protein>
<dbReference type="PANTHER" id="PTHR11644">
    <property type="entry name" value="CYTIDINE DEAMINASE"/>
    <property type="match status" value="1"/>
</dbReference>
<dbReference type="SUPFAM" id="SSF53927">
    <property type="entry name" value="Cytidine deaminase-like"/>
    <property type="match status" value="2"/>
</dbReference>
<dbReference type="RefSeq" id="WP_266343617.1">
    <property type="nucleotide sequence ID" value="NZ_JAPKNH010000003.1"/>
</dbReference>
<dbReference type="CDD" id="cd01283">
    <property type="entry name" value="cytidine_deaminase"/>
    <property type="match status" value="2"/>
</dbReference>
<dbReference type="InterPro" id="IPR016193">
    <property type="entry name" value="Cytidine_deaminase-like"/>
</dbReference>
<dbReference type="GO" id="GO:0004126">
    <property type="term" value="F:cytidine deaminase activity"/>
    <property type="evidence" value="ECO:0007669"/>
    <property type="project" value="UniProtKB-EC"/>
</dbReference>
<accession>A0ABW0Q2A8</accession>
<dbReference type="EMBL" id="JBHSML010000013">
    <property type="protein sequence ID" value="MFC5518212.1"/>
    <property type="molecule type" value="Genomic_DNA"/>
</dbReference>
<evidence type="ECO:0000256" key="2">
    <source>
        <dbReference type="ARBA" id="ARBA00011738"/>
    </source>
</evidence>
<evidence type="ECO:0000256" key="1">
    <source>
        <dbReference type="ARBA" id="ARBA00006576"/>
    </source>
</evidence>
<dbReference type="Proteomes" id="UP001596150">
    <property type="component" value="Unassembled WGS sequence"/>
</dbReference>
<keyword evidence="5" id="KW-1185">Reference proteome</keyword>
<dbReference type="InterPro" id="IPR050202">
    <property type="entry name" value="Cyt/Deoxycyt_deaminase"/>
</dbReference>
<reference evidence="5" key="1">
    <citation type="journal article" date="2019" name="Int. J. Syst. Evol. Microbiol.">
        <title>The Global Catalogue of Microorganisms (GCM) 10K type strain sequencing project: providing services to taxonomists for standard genome sequencing and annotation.</title>
        <authorList>
            <consortium name="The Broad Institute Genomics Platform"/>
            <consortium name="The Broad Institute Genome Sequencing Center for Infectious Disease"/>
            <person name="Wu L."/>
            <person name="Ma J."/>
        </authorList>
    </citation>
    <scope>NUCLEOTIDE SEQUENCE [LARGE SCALE GENOMIC DNA]</scope>
    <source>
        <strain evidence="5">KACC 12633</strain>
    </source>
</reference>
<gene>
    <name evidence="4" type="primary">cdd</name>
    <name evidence="4" type="ORF">ACFPP9_20700</name>
</gene>
<name>A0ABW0Q2A8_9HYPH</name>